<reference key="2">
    <citation type="journal article" date="2000" name="Nature">
        <title>Sequence and analysis of chromosome 3 of the plant Arabidopsis thaliana.</title>
        <authorList>
            <consortium name="European Union Chromosome 3 Arabidopsis Sequencing Consortium"/>
            <consortium name="Institute for Genomic Research"/>
            <consortium name="Kazusa DNA Research Institute"/>
            <person name="Salanoubat M."/>
            <person name="Lemcke K."/>
            <person name="Rieger M."/>
            <person name="Ansorge W."/>
            <person name="Unseld M."/>
            <person name="Fartmann B."/>
            <person name="Valle G."/>
            <person name="Blocker H."/>
            <person name="Perez-Alonso M."/>
            <person name="Obermaier B."/>
            <person name="Delseny M."/>
            <person name="Boutry M."/>
            <person name="Grivell L.A."/>
            <person name="Mache R."/>
            <person name="Puigdomenech P."/>
            <person name="De Simone V."/>
            <person name="Choisne N."/>
            <person name="Artiguenave F."/>
            <person name="Robert C."/>
            <person name="Brottier P."/>
            <person name="Wincker P."/>
            <person name="Cattolico L."/>
            <person name="Weissenbach J."/>
            <person name="Saurin W."/>
            <person name="Quetier F."/>
            <person name="Schafer M."/>
            <person name="Muller-Auer S."/>
            <person name="Gabel C."/>
            <person name="Fuchs M."/>
            <person name="Benes V."/>
            <person name="Wurmbach E."/>
            <person name="Drzonek H."/>
            <person name="Erfle H."/>
            <person name="Jordan N."/>
            <person name="Bangert S."/>
            <person name="Wiedelmann R."/>
            <person name="Kranz H."/>
            <person name="Voss H."/>
            <person name="Holland R."/>
            <person name="Brandt P."/>
            <person name="Nyakatura G."/>
            <person name="Vezzi A."/>
            <person name="D'Angelo M."/>
            <person name="Pallavicini A."/>
            <person name="Toppo S."/>
            <person name="Simionati B."/>
            <person name="Conrad A."/>
            <person name="Hornischer K."/>
            <person name="Kauer G."/>
            <person name="Lohnert T.H."/>
            <person name="Nordsiek G."/>
            <person name="Reichelt J."/>
            <person name="Scharfe M."/>
            <person name="Schon O."/>
            <person name="Bargues M."/>
            <person name="Terol J."/>
            <person name="Climent J."/>
            <person name="Navarro P."/>
            <person name="Collado C."/>
            <person name="Perez-Perez A."/>
            <person name="Ottenwalder B."/>
            <person name="Duchemin D."/>
            <person name="Cooke R."/>
            <person name="Laudie M."/>
            <person name="Berger-Llauro C."/>
            <person name="Purnelle B."/>
            <person name="Masuy D."/>
            <person name="de Haan M."/>
            <person name="Maarse A.C."/>
            <person name="Alcaraz J.P."/>
            <person name="Cottet A."/>
            <person name="Casacuberta E."/>
            <person name="Monfort A."/>
            <person name="Argiriou A."/>
            <person name="flores M."/>
            <person name="Liguori R."/>
            <person name="Vitale D."/>
            <person name="Mannhaupt G."/>
            <person name="Haase D."/>
            <person name="Schoof H."/>
            <person name="Rudd S."/>
            <person name="Zaccaria P."/>
            <person name="Mewes H.W."/>
            <person name="Mayer K.F."/>
            <person name="Kaul S."/>
            <person name="Town C.D."/>
            <person name="Koo H.L."/>
            <person name="Tallon L.J."/>
            <person name="Jenkins J."/>
            <person name="Rooney T."/>
            <person name="Rizzo M."/>
            <person name="Walts A."/>
            <person name="Utterback T."/>
            <person name="Fujii C.Y."/>
            <person name="Shea T.P."/>
            <person name="Creasy T.H."/>
            <person name="Haas B."/>
            <person name="Maiti R."/>
            <person name="Wu D."/>
            <person name="Peterson J."/>
            <person name="Van Aken S."/>
            <person name="Pai G."/>
            <person name="Militscher J."/>
            <person name="Sellers P."/>
            <person name="Gill J.E."/>
            <person name="Feldblyum T.V."/>
            <person name="Preuss D."/>
            <person name="Lin X."/>
            <person name="Nierman W.C."/>
            <person name="Salzberg S.L."/>
            <person name="White O."/>
            <person name="Venter J.C."/>
            <person name="Fraser C.M."/>
            <person name="Kaneko T."/>
            <person name="Nakamura Y."/>
            <person name="Sato S."/>
            <person name="Kato T."/>
            <person name="Asamizu E."/>
            <person name="Sasamoto S."/>
            <person name="Kimura T."/>
            <person name="Idesawa K."/>
            <person name="Kawashima K."/>
            <person name="Kishida Y."/>
            <person name="Kiyokawa C."/>
            <person name="Kohara M."/>
            <person name="Matsumoto M."/>
            <person name="Matsuno A."/>
            <person name="Muraki A."/>
            <person name="Nakayama S."/>
            <person name="Nakazaki N."/>
            <person name="Shinpo S."/>
            <person name="Takeuchi C."/>
            <person name="Wada T."/>
            <person name="Watanabe A."/>
            <person name="Yamada M."/>
            <person name="Yasuda M."/>
            <person name="Tabata S."/>
        </authorList>
    </citation>
    <scope>NUCLEOTIDE SEQUENCE [LARGE SCALE GENOMIC DNA]</scope>
    <source>
        <strain>cv. Columbia</strain>
    </source>
</reference>
<evidence type="ECO:0000313" key="1">
    <source>
        <dbReference type="EMBL" id="BAB01971.1"/>
    </source>
</evidence>
<accession>Q9LH45</accession>
<sequence>MDNLVFTMVGEWRYKEEKWKFEPEENMFGRCVRVKENMTYTEFVCTLSETFSLKSIEINPIISYWIPGEITIDPTIDGSESSGEDYDYNKWNDEIVKEYGIGNVEENVILTQLTVQHPREFSLLLAECTYTSQRYLAEITFLTRVTVHQL</sequence>
<organism evidence="1">
    <name type="scientific">Arabidopsis thaliana</name>
    <name type="common">Mouse-ear cress</name>
    <dbReference type="NCBI Taxonomy" id="3702"/>
    <lineage>
        <taxon>Eukaryota</taxon>
        <taxon>Viridiplantae</taxon>
        <taxon>Streptophyta</taxon>
        <taxon>Embryophyta</taxon>
        <taxon>Tracheophyta</taxon>
        <taxon>Spermatophyta</taxon>
        <taxon>Magnoliopsida</taxon>
        <taxon>eudicotyledons</taxon>
        <taxon>Gunneridae</taxon>
        <taxon>Pentapetalae</taxon>
        <taxon>rosids</taxon>
        <taxon>malvids</taxon>
        <taxon>Brassicales</taxon>
        <taxon>Brassicaceae</taxon>
        <taxon>Camelineae</taxon>
        <taxon>Arabidopsis</taxon>
    </lineage>
</organism>
<name>Q9LH45_ARATH</name>
<dbReference type="EMBL" id="AP002064">
    <property type="protein sequence ID" value="BAB01971.1"/>
    <property type="molecule type" value="Genomic_DNA"/>
</dbReference>
<proteinExistence type="predicted"/>
<dbReference type="AlphaFoldDB" id="Q9LH45"/>
<reference evidence="1" key="1">
    <citation type="journal article" date="2000" name="DNA Res.">
        <title>Structural analysis of Arabidopsis thaliana chromosome 3. II. Sequence features of the 4,251,695 bp regions covered by 90 P1, TAC and BAC clones.</title>
        <authorList>
            <person name="Nakamura Y."/>
        </authorList>
    </citation>
    <scope>NUCLEOTIDE SEQUENCE [LARGE SCALE GENOMIC DNA]</scope>
</reference>
<protein>
    <submittedName>
        <fullName evidence="1">Uncharacterized protein</fullName>
    </submittedName>
</protein>